<comment type="subcellular location">
    <subcellularLocation>
        <location evidence="1">Peroxisome</location>
    </subcellularLocation>
</comment>
<comment type="similarity">
    <text evidence="2">Belongs to the ATP-dependent AMP-binding enzyme family.</text>
</comment>
<accession>A0A1Y3BEJ4</accession>
<dbReference type="AlphaFoldDB" id="A0A1Y3BEJ4"/>
<evidence type="ECO:0000256" key="1">
    <source>
        <dbReference type="ARBA" id="ARBA00004275"/>
    </source>
</evidence>
<dbReference type="Proteomes" id="UP000194236">
    <property type="component" value="Unassembled WGS sequence"/>
</dbReference>
<feature type="non-terminal residue" evidence="7">
    <location>
        <position position="255"/>
    </location>
</feature>
<evidence type="ECO:0000256" key="2">
    <source>
        <dbReference type="ARBA" id="ARBA00006432"/>
    </source>
</evidence>
<evidence type="ECO:0000313" key="7">
    <source>
        <dbReference type="EMBL" id="OTF77615.1"/>
    </source>
</evidence>
<feature type="domain" description="AMP-binding enzyme C-terminal" evidence="6">
    <location>
        <begin position="161"/>
        <end position="241"/>
    </location>
</feature>
<dbReference type="EMBL" id="MUJZ01031704">
    <property type="protein sequence ID" value="OTF77615.1"/>
    <property type="molecule type" value="Genomic_DNA"/>
</dbReference>
<evidence type="ECO:0000256" key="3">
    <source>
        <dbReference type="ARBA" id="ARBA00022598"/>
    </source>
</evidence>
<keyword evidence="4" id="KW-0576">Peroxisome</keyword>
<name>A0A1Y3BEJ4_EURMA</name>
<dbReference type="PANTHER" id="PTHR24096">
    <property type="entry name" value="LONG-CHAIN-FATTY-ACID--COA LIGASE"/>
    <property type="match status" value="1"/>
</dbReference>
<dbReference type="InterPro" id="IPR042099">
    <property type="entry name" value="ANL_N_sf"/>
</dbReference>
<feature type="domain" description="AMP-dependent synthetase/ligase" evidence="5">
    <location>
        <begin position="11"/>
        <end position="110"/>
    </location>
</feature>
<dbReference type="Pfam" id="PF00501">
    <property type="entry name" value="AMP-binding"/>
    <property type="match status" value="1"/>
</dbReference>
<reference evidence="7 8" key="1">
    <citation type="submission" date="2017-03" db="EMBL/GenBank/DDBJ databases">
        <title>Genome Survey of Euroglyphus maynei.</title>
        <authorList>
            <person name="Arlian L.G."/>
            <person name="Morgan M.S."/>
            <person name="Rider S.D."/>
        </authorList>
    </citation>
    <scope>NUCLEOTIDE SEQUENCE [LARGE SCALE GENOMIC DNA]</scope>
    <source>
        <strain evidence="7">Arlian Lab</strain>
        <tissue evidence="7">Whole body</tissue>
    </source>
</reference>
<dbReference type="GO" id="GO:0016405">
    <property type="term" value="F:CoA-ligase activity"/>
    <property type="evidence" value="ECO:0007669"/>
    <property type="project" value="TreeGrafter"/>
</dbReference>
<evidence type="ECO:0000259" key="5">
    <source>
        <dbReference type="Pfam" id="PF00501"/>
    </source>
</evidence>
<dbReference type="GO" id="GO:0005777">
    <property type="term" value="C:peroxisome"/>
    <property type="evidence" value="ECO:0007669"/>
    <property type="project" value="UniProtKB-SubCell"/>
</dbReference>
<keyword evidence="3" id="KW-0436">Ligase</keyword>
<keyword evidence="8" id="KW-1185">Reference proteome</keyword>
<evidence type="ECO:0000256" key="4">
    <source>
        <dbReference type="ARBA" id="ARBA00023140"/>
    </source>
</evidence>
<dbReference type="Gene3D" id="3.30.300.30">
    <property type="match status" value="1"/>
</dbReference>
<gene>
    <name evidence="7" type="ORF">BLA29_009861</name>
</gene>
<dbReference type="InterPro" id="IPR045851">
    <property type="entry name" value="AMP-bd_C_sf"/>
</dbReference>
<dbReference type="PANTHER" id="PTHR24096:SF149">
    <property type="entry name" value="AMP-BINDING DOMAIN-CONTAINING PROTEIN-RELATED"/>
    <property type="match status" value="1"/>
</dbReference>
<dbReference type="Gene3D" id="3.40.50.12780">
    <property type="entry name" value="N-terminal domain of ligase-like"/>
    <property type="match status" value="1"/>
</dbReference>
<dbReference type="Pfam" id="PF13193">
    <property type="entry name" value="AMP-binding_C"/>
    <property type="match status" value="1"/>
</dbReference>
<evidence type="ECO:0000259" key="6">
    <source>
        <dbReference type="Pfam" id="PF13193"/>
    </source>
</evidence>
<dbReference type="InterPro" id="IPR000873">
    <property type="entry name" value="AMP-dep_synth/lig_dom"/>
</dbReference>
<dbReference type="OrthoDB" id="6507574at2759"/>
<comment type="caution">
    <text evidence="7">The sequence shown here is derived from an EMBL/GenBank/DDBJ whole genome shotgun (WGS) entry which is preliminary data.</text>
</comment>
<proteinExistence type="inferred from homology"/>
<dbReference type="SUPFAM" id="SSF56801">
    <property type="entry name" value="Acetyl-CoA synthetase-like"/>
    <property type="match status" value="1"/>
</dbReference>
<evidence type="ECO:0000313" key="8">
    <source>
        <dbReference type="Proteomes" id="UP000194236"/>
    </source>
</evidence>
<organism evidence="7 8">
    <name type="scientific">Euroglyphus maynei</name>
    <name type="common">Mayne's house dust mite</name>
    <dbReference type="NCBI Taxonomy" id="6958"/>
    <lineage>
        <taxon>Eukaryota</taxon>
        <taxon>Metazoa</taxon>
        <taxon>Ecdysozoa</taxon>
        <taxon>Arthropoda</taxon>
        <taxon>Chelicerata</taxon>
        <taxon>Arachnida</taxon>
        <taxon>Acari</taxon>
        <taxon>Acariformes</taxon>
        <taxon>Sarcoptiformes</taxon>
        <taxon>Astigmata</taxon>
        <taxon>Psoroptidia</taxon>
        <taxon>Analgoidea</taxon>
        <taxon>Pyroglyphidae</taxon>
        <taxon>Pyroglyphinae</taxon>
        <taxon>Euroglyphus</taxon>
    </lineage>
</organism>
<sequence>MAQYNYDNKFNLSSLKLAWCGGAKVPQDIVQEVQKKYRMLIIDGYGSTEFLAGMDNLGFMFGQMPKPGSVGRPSTDVEMKIIDLKTGEALPANERGEILFHGPQLFVGYLRNEEATRAAIDSDGWYHTGDIGYYDDEGYLYIVDRVKELIKFREWSVFPAEIESFIMENYSSDIDSVCVVGVPHNVDGSHVRAYIQLLYGHRKTLTEKEIIDSVQENMGFQKRLRAGVQFVDRIPRTSIGKVDRKYFRSLVQNEL</sequence>
<protein>
    <submittedName>
        <fullName evidence="7">Uncharacterized protein</fullName>
    </submittedName>
</protein>
<dbReference type="InterPro" id="IPR025110">
    <property type="entry name" value="AMP-bd_C"/>
</dbReference>